<comment type="caution">
    <text evidence="1">The sequence shown here is derived from an EMBL/GenBank/DDBJ whole genome shotgun (WGS) entry which is preliminary data.</text>
</comment>
<dbReference type="EMBL" id="JBHUHF010000001">
    <property type="protein sequence ID" value="MFD2028402.1"/>
    <property type="molecule type" value="Genomic_DNA"/>
</dbReference>
<proteinExistence type="predicted"/>
<reference evidence="2" key="1">
    <citation type="journal article" date="2019" name="Int. J. Syst. Evol. Microbiol.">
        <title>The Global Catalogue of Microorganisms (GCM) 10K type strain sequencing project: providing services to taxonomists for standard genome sequencing and annotation.</title>
        <authorList>
            <consortium name="The Broad Institute Genomics Platform"/>
            <consortium name="The Broad Institute Genome Sequencing Center for Infectious Disease"/>
            <person name="Wu L."/>
            <person name="Ma J."/>
        </authorList>
    </citation>
    <scope>NUCLEOTIDE SEQUENCE [LARGE SCALE GENOMIC DNA]</scope>
    <source>
        <strain evidence="2">CCM 7043</strain>
    </source>
</reference>
<protein>
    <submittedName>
        <fullName evidence="1">Uncharacterized protein</fullName>
    </submittedName>
</protein>
<evidence type="ECO:0000313" key="2">
    <source>
        <dbReference type="Proteomes" id="UP001597338"/>
    </source>
</evidence>
<dbReference type="Proteomes" id="UP001597338">
    <property type="component" value="Unassembled WGS sequence"/>
</dbReference>
<sequence>MHPTTPSLRAVITVLTEILEGLGEDRVAGLTLMRGSLRIEPSALADGAMIARELGLASRLDHRMAVPAITDWSGTVGGLECHVRALAGASL</sequence>
<name>A0ABW4VDU2_9MICO</name>
<gene>
    <name evidence="1" type="ORF">ACFSL2_23120</name>
</gene>
<evidence type="ECO:0000313" key="1">
    <source>
        <dbReference type="EMBL" id="MFD2028402.1"/>
    </source>
</evidence>
<accession>A0ABW4VDU2</accession>
<dbReference type="RefSeq" id="WP_377200092.1">
    <property type="nucleotide sequence ID" value="NZ_JBHUHF010000001.1"/>
</dbReference>
<keyword evidence="2" id="KW-1185">Reference proteome</keyword>
<organism evidence="1 2">
    <name type="scientific">Promicromonospora aerolata</name>
    <dbReference type="NCBI Taxonomy" id="195749"/>
    <lineage>
        <taxon>Bacteria</taxon>
        <taxon>Bacillati</taxon>
        <taxon>Actinomycetota</taxon>
        <taxon>Actinomycetes</taxon>
        <taxon>Micrococcales</taxon>
        <taxon>Promicromonosporaceae</taxon>
        <taxon>Promicromonospora</taxon>
    </lineage>
</organism>